<accession>A0A0J7KJH7</accession>
<keyword evidence="2" id="KW-1185">Reference proteome</keyword>
<proteinExistence type="predicted"/>
<reference evidence="1 2" key="1">
    <citation type="submission" date="2015-04" db="EMBL/GenBank/DDBJ databases">
        <title>Lasius niger genome sequencing.</title>
        <authorList>
            <person name="Konorov E.A."/>
            <person name="Nikitin M.A."/>
            <person name="Kirill M.V."/>
            <person name="Chang P."/>
        </authorList>
    </citation>
    <scope>NUCLEOTIDE SEQUENCE [LARGE SCALE GENOMIC DNA]</scope>
    <source>
        <tissue evidence="1">Whole</tissue>
    </source>
</reference>
<dbReference type="AlphaFoldDB" id="A0A0J7KJH7"/>
<feature type="non-terminal residue" evidence="1">
    <location>
        <position position="1"/>
    </location>
</feature>
<gene>
    <name evidence="1" type="ORF">RF55_9866</name>
</gene>
<dbReference type="PaxDb" id="67767-A0A0J7KJH7"/>
<name>A0A0J7KJH7_LASNI</name>
<comment type="caution">
    <text evidence="1">The sequence shown here is derived from an EMBL/GenBank/DDBJ whole genome shotgun (WGS) entry which is preliminary data.</text>
</comment>
<dbReference type="EMBL" id="LBMM01006699">
    <property type="protein sequence ID" value="KMQ90386.1"/>
    <property type="molecule type" value="Genomic_DNA"/>
</dbReference>
<dbReference type="Proteomes" id="UP000036403">
    <property type="component" value="Unassembled WGS sequence"/>
</dbReference>
<evidence type="ECO:0000313" key="1">
    <source>
        <dbReference type="EMBL" id="KMQ90386.1"/>
    </source>
</evidence>
<organism evidence="1 2">
    <name type="scientific">Lasius niger</name>
    <name type="common">Black garden ant</name>
    <dbReference type="NCBI Taxonomy" id="67767"/>
    <lineage>
        <taxon>Eukaryota</taxon>
        <taxon>Metazoa</taxon>
        <taxon>Ecdysozoa</taxon>
        <taxon>Arthropoda</taxon>
        <taxon>Hexapoda</taxon>
        <taxon>Insecta</taxon>
        <taxon>Pterygota</taxon>
        <taxon>Neoptera</taxon>
        <taxon>Endopterygota</taxon>
        <taxon>Hymenoptera</taxon>
        <taxon>Apocrita</taxon>
        <taxon>Aculeata</taxon>
        <taxon>Formicoidea</taxon>
        <taxon>Formicidae</taxon>
        <taxon>Formicinae</taxon>
        <taxon>Lasius</taxon>
        <taxon>Lasius</taxon>
    </lineage>
</organism>
<protein>
    <submittedName>
        <fullName evidence="1">Ring finger protein nhl-1</fullName>
    </submittedName>
</protein>
<sequence>VKAFLDLQQKAAEVMAAVTIWETELNDIEMGFKKVNEKEKLFVKKKNTGPLYK</sequence>
<evidence type="ECO:0000313" key="2">
    <source>
        <dbReference type="Proteomes" id="UP000036403"/>
    </source>
</evidence>